<keyword evidence="3" id="KW-0808">Transferase</keyword>
<evidence type="ECO:0000256" key="1">
    <source>
        <dbReference type="ARBA" id="ARBA00022763"/>
    </source>
</evidence>
<evidence type="ECO:0000313" key="3">
    <source>
        <dbReference type="EMBL" id="PHZ83931.1"/>
    </source>
</evidence>
<dbReference type="AlphaFoldDB" id="A0A2G4YNN2"/>
<dbReference type="SUPFAM" id="SSF56672">
    <property type="entry name" value="DNA/RNA polymerases"/>
    <property type="match status" value="1"/>
</dbReference>
<reference evidence="3 4" key="1">
    <citation type="submission" date="2017-10" db="EMBL/GenBank/DDBJ databases">
        <title>Frigbacter circumglobatus gen. nov. sp. nov., isolated from sediment cultured in situ.</title>
        <authorList>
            <person name="Zhao Z."/>
        </authorList>
    </citation>
    <scope>NUCLEOTIDE SEQUENCE [LARGE SCALE GENOMIC DNA]</scope>
    <source>
        <strain evidence="3 4">ZYL</strain>
    </source>
</reference>
<dbReference type="PANTHER" id="PTHR35369">
    <property type="entry name" value="BLR3025 PROTEIN-RELATED"/>
    <property type="match status" value="1"/>
</dbReference>
<dbReference type="Proteomes" id="UP000229730">
    <property type="component" value="Unassembled WGS sequence"/>
</dbReference>
<organism evidence="3 4">
    <name type="scientific">Paremcibacter congregatus</name>
    <dbReference type="NCBI Taxonomy" id="2043170"/>
    <lineage>
        <taxon>Bacteria</taxon>
        <taxon>Pseudomonadati</taxon>
        <taxon>Pseudomonadota</taxon>
        <taxon>Alphaproteobacteria</taxon>
        <taxon>Emcibacterales</taxon>
        <taxon>Emcibacteraceae</taxon>
        <taxon>Paremcibacter</taxon>
    </lineage>
</organism>
<keyword evidence="4" id="KW-1185">Reference proteome</keyword>
<keyword evidence="1" id="KW-0227">DNA damage</keyword>
<dbReference type="InterPro" id="IPR043502">
    <property type="entry name" value="DNA/RNA_pol_sf"/>
</dbReference>
<protein>
    <submittedName>
        <fullName evidence="3">Nucleotidyltransferase</fullName>
    </submittedName>
</protein>
<dbReference type="PANTHER" id="PTHR35369:SF2">
    <property type="entry name" value="BLR3025 PROTEIN"/>
    <property type="match status" value="1"/>
</dbReference>
<name>A0A2G4YNN2_9PROT</name>
<feature type="compositionally biased region" description="Basic and acidic residues" evidence="2">
    <location>
        <begin position="8"/>
        <end position="19"/>
    </location>
</feature>
<evidence type="ECO:0000313" key="4">
    <source>
        <dbReference type="Proteomes" id="UP000229730"/>
    </source>
</evidence>
<evidence type="ECO:0000256" key="2">
    <source>
        <dbReference type="SAM" id="MobiDB-lite"/>
    </source>
</evidence>
<dbReference type="EMBL" id="PDEM01000030">
    <property type="protein sequence ID" value="PHZ83931.1"/>
    <property type="molecule type" value="Genomic_DNA"/>
</dbReference>
<accession>A0A2G4YNN2</accession>
<sequence>MAIQTARRSGEPPDPEGAKTPHVLTAPGQGGIRLRALNRAAVEAGLRQDQLLTDAQALCRALRVGDFDPAGDARALEKLTRSFTRYSPWVACDLPEGLVLESSGCDHLFGGEAKMLRHMQQLLTRMGLSGHLALASTLGAARALSRFGGREITLLSPGEEARALRPLPLAALRLSAPILERLSRVGFKTIGPLIDKPRAPLRARYGAELLHKLAQALGEAPETLSPLSPPPDYRRQEVLQEPILLLSQIKMVLSHLTEGLAADLQAAHKGARALTFSLYRVDGVFYPIRLGTGSPCYEADHMQRLFSEKLDLLQDEMNVGYGFDHLCLEAAETEILTAYQKDMTAKDATDDLRDFDRLLDRFCGRLGAEHVRTFAARASHIPERSQCLTPFRHRADAGSDWLGHLKSLQGGAYLGRPVVLLPFPEPVTVMAEVPDGPPVRFDWRRIRHQVAAVDGPERLSPEWWRRDMSGNRPASETRDYFRIEDEQGRRYWLYRAGLYERGETPRWYLQGLFA</sequence>
<comment type="caution">
    <text evidence="3">The sequence shown here is derived from an EMBL/GenBank/DDBJ whole genome shotgun (WGS) entry which is preliminary data.</text>
</comment>
<dbReference type="GO" id="GO:0006281">
    <property type="term" value="P:DNA repair"/>
    <property type="evidence" value="ECO:0007669"/>
    <property type="project" value="TreeGrafter"/>
</dbReference>
<dbReference type="GO" id="GO:0016740">
    <property type="term" value="F:transferase activity"/>
    <property type="evidence" value="ECO:0007669"/>
    <property type="project" value="UniProtKB-KW"/>
</dbReference>
<dbReference type="InParanoid" id="A0A2G4YNN2"/>
<proteinExistence type="predicted"/>
<dbReference type="InterPro" id="IPR050356">
    <property type="entry name" value="SulA_CellDiv_inhibitor"/>
</dbReference>
<dbReference type="CDD" id="cd03468">
    <property type="entry name" value="PolY_like"/>
    <property type="match status" value="1"/>
</dbReference>
<feature type="region of interest" description="Disordered" evidence="2">
    <location>
        <begin position="1"/>
        <end position="25"/>
    </location>
</feature>
<gene>
    <name evidence="3" type="ORF">CRD36_14455</name>
</gene>